<dbReference type="AlphaFoldDB" id="A3ZZT8"/>
<proteinExistence type="predicted"/>
<dbReference type="HOGENOM" id="CLU_041661_0_0_0"/>
<dbReference type="Gene3D" id="3.30.700.10">
    <property type="entry name" value="Glycoprotein, Type 4 Pilin"/>
    <property type="match status" value="1"/>
</dbReference>
<dbReference type="RefSeq" id="WP_002651180.1">
    <property type="nucleotide sequence ID" value="NZ_CH672376.1"/>
</dbReference>
<feature type="transmembrane region" description="Helical" evidence="1">
    <location>
        <begin position="16"/>
        <end position="37"/>
    </location>
</feature>
<dbReference type="Pfam" id="PF07963">
    <property type="entry name" value="N_methyl"/>
    <property type="match status" value="1"/>
</dbReference>
<evidence type="ECO:0000313" key="3">
    <source>
        <dbReference type="EMBL" id="EAQ78048.1"/>
    </source>
</evidence>
<organism evidence="3 4">
    <name type="scientific">Blastopirellula marina DSM 3645</name>
    <dbReference type="NCBI Taxonomy" id="314230"/>
    <lineage>
        <taxon>Bacteria</taxon>
        <taxon>Pseudomonadati</taxon>
        <taxon>Planctomycetota</taxon>
        <taxon>Planctomycetia</taxon>
        <taxon>Pirellulales</taxon>
        <taxon>Pirellulaceae</taxon>
        <taxon>Blastopirellula</taxon>
    </lineage>
</organism>
<dbReference type="OrthoDB" id="280382at2"/>
<dbReference type="Proteomes" id="UP000004358">
    <property type="component" value="Unassembled WGS sequence"/>
</dbReference>
<dbReference type="STRING" id="314230.DSM3645_16410"/>
<dbReference type="EMBL" id="AANZ01000025">
    <property type="protein sequence ID" value="EAQ78048.1"/>
    <property type="molecule type" value="Genomic_DNA"/>
</dbReference>
<dbReference type="Pfam" id="PF07596">
    <property type="entry name" value="SBP_bac_10"/>
    <property type="match status" value="1"/>
</dbReference>
<dbReference type="InterPro" id="IPR027558">
    <property type="entry name" value="Pre_pil_HX9DG_C"/>
</dbReference>
<dbReference type="PROSITE" id="PS00409">
    <property type="entry name" value="PROKAR_NTER_METHYL"/>
    <property type="match status" value="1"/>
</dbReference>
<protein>
    <submittedName>
        <fullName evidence="3">General secretion pathway protein G-like protein</fullName>
    </submittedName>
</protein>
<gene>
    <name evidence="3" type="ORF">DSM3645_16410</name>
</gene>
<dbReference type="InterPro" id="IPR012902">
    <property type="entry name" value="N_methyl_site"/>
</dbReference>
<dbReference type="NCBIfam" id="TIGR04294">
    <property type="entry name" value="pre_pil_HX9DG"/>
    <property type="match status" value="1"/>
</dbReference>
<keyword evidence="1" id="KW-1133">Transmembrane helix</keyword>
<dbReference type="PANTHER" id="PTHR30093:SF2">
    <property type="entry name" value="TYPE II SECRETION SYSTEM PROTEIN H"/>
    <property type="match status" value="1"/>
</dbReference>
<evidence type="ECO:0000259" key="2">
    <source>
        <dbReference type="Pfam" id="PF07596"/>
    </source>
</evidence>
<dbReference type="NCBIfam" id="TIGR02532">
    <property type="entry name" value="IV_pilin_GFxxxE"/>
    <property type="match status" value="1"/>
</dbReference>
<dbReference type="SUPFAM" id="SSF54523">
    <property type="entry name" value="Pili subunits"/>
    <property type="match status" value="1"/>
</dbReference>
<dbReference type="PANTHER" id="PTHR30093">
    <property type="entry name" value="GENERAL SECRETION PATHWAY PROTEIN G"/>
    <property type="match status" value="1"/>
</dbReference>
<keyword evidence="1" id="KW-0472">Membrane</keyword>
<comment type="caution">
    <text evidence="3">The sequence shown here is derived from an EMBL/GenBank/DDBJ whole genome shotgun (WGS) entry which is preliminary data.</text>
</comment>
<evidence type="ECO:0000313" key="4">
    <source>
        <dbReference type="Proteomes" id="UP000004358"/>
    </source>
</evidence>
<reference evidence="3 4" key="1">
    <citation type="submission" date="2006-02" db="EMBL/GenBank/DDBJ databases">
        <authorList>
            <person name="Amann R."/>
            <person name="Ferriera S."/>
            <person name="Johnson J."/>
            <person name="Kravitz S."/>
            <person name="Halpern A."/>
            <person name="Remington K."/>
            <person name="Beeson K."/>
            <person name="Tran B."/>
            <person name="Rogers Y.-H."/>
            <person name="Friedman R."/>
            <person name="Venter J.C."/>
        </authorList>
    </citation>
    <scope>NUCLEOTIDE SEQUENCE [LARGE SCALE GENOMIC DNA]</scope>
    <source>
        <strain evidence="3 4">DSM 3645</strain>
    </source>
</reference>
<evidence type="ECO:0000256" key="1">
    <source>
        <dbReference type="SAM" id="Phobius"/>
    </source>
</evidence>
<dbReference type="InterPro" id="IPR011453">
    <property type="entry name" value="DUF1559"/>
</dbReference>
<keyword evidence="1" id="KW-0812">Transmembrane</keyword>
<sequence length="356" mass="38161">MPHIATSRSRNRGFTLVELLVVIAIIGVLIALLLPAVQQAREAARRMSCSNNLKQMALAAHIYHDTNQSLPPAGFGEGSTPEGWARKASWMVRIMPGLELSAAYDAAPMVNSSFDLVDADWGAPAKHWQVASTLRASVFNCPSSPLPTVHSYPTNGPTQALGAPEEVEVQISDYAGNGGTAYLGGTLSDHPHQFGGYGGWHCDNGVISLALRDPPTGQSFDNSIPSFKSIIDGLSNTIMLGEQSNFHQANTTGEQDSRTSSAQGGLWSCASGTASNRIANHVVTRFPINYSGTAWQAQGSWWEHFASWNNTAFRSAHPGGAQFAMADGSVRFISETVRFEAYTAFMDRADGSVISE</sequence>
<dbReference type="eggNOG" id="COG2165">
    <property type="taxonomic scope" value="Bacteria"/>
</dbReference>
<accession>A3ZZT8</accession>
<name>A3ZZT8_9BACT</name>
<feature type="domain" description="DUF1559" evidence="2">
    <location>
        <begin position="38"/>
        <end position="338"/>
    </location>
</feature>
<dbReference type="InterPro" id="IPR045584">
    <property type="entry name" value="Pilin-like"/>
</dbReference>